<evidence type="ECO:0000313" key="1">
    <source>
        <dbReference type="EMBL" id="ADN13653.1"/>
    </source>
</evidence>
<protein>
    <submittedName>
        <fullName evidence="1">NHL repeat containing protein</fullName>
    </submittedName>
</protein>
<dbReference type="eggNOG" id="COG3391">
    <property type="taxonomic scope" value="Bacteria"/>
</dbReference>
<accession>E0U7F7</accession>
<organism evidence="1 2">
    <name type="scientific">Gloeothece verrucosa (strain PCC 7822)</name>
    <name type="common">Cyanothece sp. (strain PCC 7822)</name>
    <dbReference type="NCBI Taxonomy" id="497965"/>
    <lineage>
        <taxon>Bacteria</taxon>
        <taxon>Bacillati</taxon>
        <taxon>Cyanobacteriota</taxon>
        <taxon>Cyanophyceae</taxon>
        <taxon>Oscillatoriophycideae</taxon>
        <taxon>Chroococcales</taxon>
        <taxon>Aphanothecaceae</taxon>
        <taxon>Gloeothece</taxon>
        <taxon>Gloeothece verrucosa</taxon>
    </lineage>
</organism>
<gene>
    <name evidence="1" type="ordered locus">Cyan7822_1663</name>
</gene>
<dbReference type="GO" id="GO:0000209">
    <property type="term" value="P:protein polyubiquitination"/>
    <property type="evidence" value="ECO:0007669"/>
    <property type="project" value="TreeGrafter"/>
</dbReference>
<dbReference type="GO" id="GO:0043161">
    <property type="term" value="P:proteasome-mediated ubiquitin-dependent protein catabolic process"/>
    <property type="evidence" value="ECO:0007669"/>
    <property type="project" value="TreeGrafter"/>
</dbReference>
<dbReference type="HOGENOM" id="CLU_691918_0_0_3"/>
<evidence type="ECO:0000313" key="2">
    <source>
        <dbReference type="Proteomes" id="UP000008206"/>
    </source>
</evidence>
<dbReference type="STRING" id="497965.Cyan7822_1663"/>
<dbReference type="PANTHER" id="PTHR24104">
    <property type="entry name" value="E3 UBIQUITIN-PROTEIN LIGASE NHLRC1-RELATED"/>
    <property type="match status" value="1"/>
</dbReference>
<proteinExistence type="predicted"/>
<dbReference type="RefSeq" id="WP_013321760.1">
    <property type="nucleotide sequence ID" value="NC_014501.1"/>
</dbReference>
<dbReference type="Proteomes" id="UP000008206">
    <property type="component" value="Chromosome"/>
</dbReference>
<dbReference type="PANTHER" id="PTHR24104:SF25">
    <property type="entry name" value="PROTEIN LIN-41"/>
    <property type="match status" value="1"/>
</dbReference>
<reference evidence="2" key="1">
    <citation type="journal article" date="2011" name="MBio">
        <title>Novel metabolic attributes of the genus Cyanothece, comprising a group of unicellular nitrogen-fixing Cyanobacteria.</title>
        <authorList>
            <person name="Bandyopadhyay A."/>
            <person name="Elvitigala T."/>
            <person name="Welsh E."/>
            <person name="Stockel J."/>
            <person name="Liberton M."/>
            <person name="Min H."/>
            <person name="Sherman L.A."/>
            <person name="Pakrasi H.B."/>
        </authorList>
    </citation>
    <scope>NUCLEOTIDE SEQUENCE [LARGE SCALE GENOMIC DNA]</scope>
    <source>
        <strain evidence="2">PCC 7822</strain>
    </source>
</reference>
<dbReference type="InterPro" id="IPR050952">
    <property type="entry name" value="TRIM-NHL_E3_ligases"/>
</dbReference>
<dbReference type="InterPro" id="IPR011042">
    <property type="entry name" value="6-blade_b-propeller_TolB-like"/>
</dbReference>
<sequence length="410" mass="44664">MKTSFNLNLTDPSAELVPHPNPINTDEPFLEILSSVGAQIILGEVPSDILAIPLEPSAKTLFGPRGACLVSESGPLWVADTGHHRLLGWRNRPQTDAQAADWIIGQPDFHQEGQNAKGLPTASSVSVPTGICVCGKGLAVADAWNHRVLIWKDIPCDSNVPADIVLGQQDFSENQPNRGYGEAARERLHWPYGVLYHQGKLWVADTGNRRVLVWNEIPSSNGQAADLVLGQPDFDSRDENGGSTPNASSMRWPHALAFWGDNLVVADAGNNRISIWEGTPSQNNTPCSVILGQANFEMVELNRSNYFPSSNTLSMPYGIAVVYNWLIVADTANSRLLGWREKAAVGTSAQGLSGQPNFRSKSENRSYTKATRHSLCWPYGIQICGNTAVIADSGNNRVLLWPLNNNLINV</sequence>
<dbReference type="EMBL" id="CP002198">
    <property type="protein sequence ID" value="ADN13653.1"/>
    <property type="molecule type" value="Genomic_DNA"/>
</dbReference>
<dbReference type="SUPFAM" id="SSF101898">
    <property type="entry name" value="NHL repeat"/>
    <property type="match status" value="1"/>
</dbReference>
<dbReference type="Gene3D" id="2.120.10.30">
    <property type="entry name" value="TolB, C-terminal domain"/>
    <property type="match status" value="1"/>
</dbReference>
<name>E0U7F7_GLOV7</name>
<dbReference type="GO" id="GO:0061630">
    <property type="term" value="F:ubiquitin protein ligase activity"/>
    <property type="evidence" value="ECO:0007669"/>
    <property type="project" value="TreeGrafter"/>
</dbReference>
<dbReference type="KEGG" id="cyj:Cyan7822_1663"/>
<dbReference type="GO" id="GO:0008270">
    <property type="term" value="F:zinc ion binding"/>
    <property type="evidence" value="ECO:0007669"/>
    <property type="project" value="UniProtKB-KW"/>
</dbReference>
<dbReference type="AlphaFoldDB" id="E0U7F7"/>
<keyword evidence="2" id="KW-1185">Reference proteome</keyword>
<dbReference type="OrthoDB" id="9811352at2"/>